<dbReference type="Gene3D" id="3.10.450.50">
    <property type="match status" value="1"/>
</dbReference>
<dbReference type="AlphaFoldDB" id="D5A9Y8"/>
<feature type="domain" description="SnoaL-like" evidence="1">
    <location>
        <begin position="92"/>
        <end position="187"/>
    </location>
</feature>
<dbReference type="InterPro" id="IPR037401">
    <property type="entry name" value="SnoaL-like"/>
</dbReference>
<proteinExistence type="evidence at transcript level"/>
<sequence length="233" mass="25753">MALSTFPVIGKAAVLHGFPTLPSTPLKNGLCIAPLPCGAAQFSTLTTNHATWGLLKCKSMVQNGQPNRNSAVLGNSTRTEIVLSPRSASEIVREFYSRINSRELEFVGELIAENCVYDDLVFPQPFVGRKDIIDFFKKFTDATSTDLQFVIDDITSEDSSAVGITWHLEWRGKPFPFSRGCSFYRCEIFNGKQQIIYGRDSVEPATKPGDIALVAIKAVTSLLDRFPQLADRL</sequence>
<evidence type="ECO:0000313" key="2">
    <source>
        <dbReference type="EMBL" id="ADE76357.1"/>
    </source>
</evidence>
<dbReference type="InterPro" id="IPR032710">
    <property type="entry name" value="NTF2-like_dom_sf"/>
</dbReference>
<name>D5A9Y8_PICSI</name>
<dbReference type="PANTHER" id="PTHR33698:SF3">
    <property type="entry name" value="OS09G0266000 PROTEIN"/>
    <property type="match status" value="1"/>
</dbReference>
<evidence type="ECO:0000259" key="1">
    <source>
        <dbReference type="Pfam" id="PF12680"/>
    </source>
</evidence>
<dbReference type="EMBL" id="BT123012">
    <property type="protein sequence ID" value="ADE76357.1"/>
    <property type="molecule type" value="mRNA"/>
</dbReference>
<reference evidence="2" key="1">
    <citation type="submission" date="2010-04" db="EMBL/GenBank/DDBJ databases">
        <authorList>
            <person name="Reid K.E."/>
            <person name="Liao N."/>
            <person name="Chan S."/>
            <person name="Docking R."/>
            <person name="Taylor G."/>
            <person name="Moore R."/>
            <person name="Mayo M."/>
            <person name="Munro S."/>
            <person name="King J."/>
            <person name="Yanchuk A."/>
            <person name="Holt R."/>
            <person name="Jones S."/>
            <person name="Marra M."/>
            <person name="Ritland C.E."/>
            <person name="Ritland K."/>
            <person name="Bohlmann J."/>
        </authorList>
    </citation>
    <scope>NUCLEOTIDE SEQUENCE</scope>
    <source>
        <tissue evidence="2">Bud</tissue>
    </source>
</reference>
<dbReference type="SUPFAM" id="SSF54427">
    <property type="entry name" value="NTF2-like"/>
    <property type="match status" value="1"/>
</dbReference>
<dbReference type="PANTHER" id="PTHR33698">
    <property type="entry name" value="NUCLEAR TRANSPORT FACTOR 2 (NTF2)-LIKE PROTEIN"/>
    <property type="match status" value="1"/>
</dbReference>
<dbReference type="Pfam" id="PF12680">
    <property type="entry name" value="SnoaL_2"/>
    <property type="match status" value="1"/>
</dbReference>
<organism evidence="2">
    <name type="scientific">Picea sitchensis</name>
    <name type="common">Sitka spruce</name>
    <name type="synonym">Pinus sitchensis</name>
    <dbReference type="NCBI Taxonomy" id="3332"/>
    <lineage>
        <taxon>Eukaryota</taxon>
        <taxon>Viridiplantae</taxon>
        <taxon>Streptophyta</taxon>
        <taxon>Embryophyta</taxon>
        <taxon>Tracheophyta</taxon>
        <taxon>Spermatophyta</taxon>
        <taxon>Pinopsida</taxon>
        <taxon>Pinidae</taxon>
        <taxon>Conifers I</taxon>
        <taxon>Pinales</taxon>
        <taxon>Pinaceae</taxon>
        <taxon>Picea</taxon>
    </lineage>
</organism>
<accession>D5A9Y8</accession>
<protein>
    <recommendedName>
        <fullName evidence="1">SnoaL-like domain-containing protein</fullName>
    </recommendedName>
</protein>